<feature type="transmembrane region" description="Helical" evidence="1">
    <location>
        <begin position="84"/>
        <end position="102"/>
    </location>
</feature>
<feature type="transmembrane region" description="Helical" evidence="1">
    <location>
        <begin position="109"/>
        <end position="129"/>
    </location>
</feature>
<comment type="caution">
    <text evidence="2">The sequence shown here is derived from an EMBL/GenBank/DDBJ whole genome shotgun (WGS) entry which is preliminary data.</text>
</comment>
<dbReference type="EMBL" id="JBHSXX010000001">
    <property type="protein sequence ID" value="MFC6869702.1"/>
    <property type="molecule type" value="Genomic_DNA"/>
</dbReference>
<evidence type="ECO:0000313" key="3">
    <source>
        <dbReference type="Proteomes" id="UP001596337"/>
    </source>
</evidence>
<gene>
    <name evidence="2" type="ORF">ACFQGD_21405</name>
</gene>
<protein>
    <submittedName>
        <fullName evidence="2">Uncharacterized protein</fullName>
    </submittedName>
</protein>
<proteinExistence type="predicted"/>
<evidence type="ECO:0000313" key="2">
    <source>
        <dbReference type="EMBL" id="MFC6869702.1"/>
    </source>
</evidence>
<feature type="transmembrane region" description="Helical" evidence="1">
    <location>
        <begin position="171"/>
        <end position="190"/>
    </location>
</feature>
<accession>A0ABW2C5A5</accession>
<keyword evidence="1" id="KW-0472">Membrane</keyword>
<reference evidence="3" key="1">
    <citation type="journal article" date="2019" name="Int. J. Syst. Evol. Microbiol.">
        <title>The Global Catalogue of Microorganisms (GCM) 10K type strain sequencing project: providing services to taxonomists for standard genome sequencing and annotation.</title>
        <authorList>
            <consortium name="The Broad Institute Genomics Platform"/>
            <consortium name="The Broad Institute Genome Sequencing Center for Infectious Disease"/>
            <person name="Wu L."/>
            <person name="Ma J."/>
        </authorList>
    </citation>
    <scope>NUCLEOTIDE SEQUENCE [LARGE SCALE GENOMIC DNA]</scope>
    <source>
        <strain evidence="3">KCTC 32255</strain>
    </source>
</reference>
<feature type="transmembrane region" description="Helical" evidence="1">
    <location>
        <begin position="265"/>
        <end position="285"/>
    </location>
</feature>
<organism evidence="2 3">
    <name type="scientific">Haloechinothrix salitolerans</name>
    <dbReference type="NCBI Taxonomy" id="926830"/>
    <lineage>
        <taxon>Bacteria</taxon>
        <taxon>Bacillati</taxon>
        <taxon>Actinomycetota</taxon>
        <taxon>Actinomycetes</taxon>
        <taxon>Pseudonocardiales</taxon>
        <taxon>Pseudonocardiaceae</taxon>
        <taxon>Haloechinothrix</taxon>
    </lineage>
</organism>
<keyword evidence="1" id="KW-1133">Transmembrane helix</keyword>
<feature type="transmembrane region" description="Helical" evidence="1">
    <location>
        <begin position="210"/>
        <end position="233"/>
    </location>
</feature>
<name>A0ABW2C5A5_9PSEU</name>
<feature type="transmembrane region" description="Helical" evidence="1">
    <location>
        <begin position="141"/>
        <end position="159"/>
    </location>
</feature>
<feature type="transmembrane region" description="Helical" evidence="1">
    <location>
        <begin position="240"/>
        <end position="259"/>
    </location>
</feature>
<keyword evidence="1" id="KW-0812">Transmembrane</keyword>
<evidence type="ECO:0000256" key="1">
    <source>
        <dbReference type="SAM" id="Phobius"/>
    </source>
</evidence>
<sequence length="301" mass="30166">MILGAGLLVACAAGAAVAGPYFPAGIVLAALVIGVARRAERRFPRAQRGESVIRRGLRAGTQLALGAMCAGTAAVYLVPGEKELVAVSLVLVVGIAAVWADVPGALRRPLAAVLALAALAFVGVCFGLTPVEGMSAADRITPAVVGVLLTAVLFAALLDNASARGASLTRLAAGTGLAAAVSLAALYQLGPVRLSLAPTSLRDALAAADATALTTLFNSVVVLATVPALLAVLATARRELAATGPHVLVVAGYALAAVMTLLGPVTALAIASTLAIGDMLTGFFLRNRRCRPRVSSDTVPP</sequence>
<feature type="transmembrane region" description="Helical" evidence="1">
    <location>
        <begin position="6"/>
        <end position="36"/>
    </location>
</feature>
<feature type="transmembrane region" description="Helical" evidence="1">
    <location>
        <begin position="57"/>
        <end position="78"/>
    </location>
</feature>
<dbReference type="RefSeq" id="WP_345397625.1">
    <property type="nucleotide sequence ID" value="NZ_BAABLA010000027.1"/>
</dbReference>
<dbReference type="Proteomes" id="UP001596337">
    <property type="component" value="Unassembled WGS sequence"/>
</dbReference>
<keyword evidence="3" id="KW-1185">Reference proteome</keyword>